<accession>A0A813M2T1</accession>
<evidence type="ECO:0000313" key="8">
    <source>
        <dbReference type="EMBL" id="CAF0703101.1"/>
    </source>
</evidence>
<dbReference type="Gene3D" id="3.10.350.10">
    <property type="entry name" value="LysM domain"/>
    <property type="match status" value="1"/>
</dbReference>
<dbReference type="SUPFAM" id="SSF54106">
    <property type="entry name" value="LysM domain"/>
    <property type="match status" value="1"/>
</dbReference>
<gene>
    <name evidence="8" type="ORF">OXX778_LOCUS28</name>
</gene>
<dbReference type="Pfam" id="PF07534">
    <property type="entry name" value="TLD"/>
    <property type="match status" value="1"/>
</dbReference>
<dbReference type="Proteomes" id="UP000663879">
    <property type="component" value="Unassembled WGS sequence"/>
</dbReference>
<feature type="domain" description="LysM" evidence="6">
    <location>
        <begin position="185"/>
        <end position="228"/>
    </location>
</feature>
<dbReference type="Pfam" id="PF01476">
    <property type="entry name" value="LysM"/>
    <property type="match status" value="1"/>
</dbReference>
<feature type="compositionally biased region" description="Polar residues" evidence="5">
    <location>
        <begin position="306"/>
        <end position="325"/>
    </location>
</feature>
<evidence type="ECO:0000256" key="2">
    <source>
        <dbReference type="ARBA" id="ARBA00009540"/>
    </source>
</evidence>
<evidence type="ECO:0000256" key="5">
    <source>
        <dbReference type="SAM" id="MobiDB-lite"/>
    </source>
</evidence>
<feature type="compositionally biased region" description="Low complexity" evidence="5">
    <location>
        <begin position="74"/>
        <end position="87"/>
    </location>
</feature>
<dbReference type="PROSITE" id="PS51782">
    <property type="entry name" value="LYSM"/>
    <property type="match status" value="1"/>
</dbReference>
<keyword evidence="9" id="KW-1185">Reference proteome</keyword>
<comment type="similarity">
    <text evidence="2">Belongs to the OXR1 family.</text>
</comment>
<dbReference type="GO" id="GO:0005739">
    <property type="term" value="C:mitochondrion"/>
    <property type="evidence" value="ECO:0007669"/>
    <property type="project" value="UniProtKB-SubCell"/>
</dbReference>
<feature type="region of interest" description="Disordered" evidence="5">
    <location>
        <begin position="154"/>
        <end position="175"/>
    </location>
</feature>
<organism evidence="8 9">
    <name type="scientific">Brachionus calyciflorus</name>
    <dbReference type="NCBI Taxonomy" id="104777"/>
    <lineage>
        <taxon>Eukaryota</taxon>
        <taxon>Metazoa</taxon>
        <taxon>Spiralia</taxon>
        <taxon>Gnathifera</taxon>
        <taxon>Rotifera</taxon>
        <taxon>Eurotatoria</taxon>
        <taxon>Monogononta</taxon>
        <taxon>Pseudotrocha</taxon>
        <taxon>Ploima</taxon>
        <taxon>Brachionidae</taxon>
        <taxon>Brachionus</taxon>
    </lineage>
</organism>
<protein>
    <recommendedName>
        <fullName evidence="4">Oxidation resistance protein 1</fullName>
    </recommendedName>
</protein>
<dbReference type="PANTHER" id="PTHR23354:SF62">
    <property type="entry name" value="MUSTARD, ISOFORM V"/>
    <property type="match status" value="1"/>
</dbReference>
<feature type="region of interest" description="Disordered" evidence="5">
    <location>
        <begin position="302"/>
        <end position="325"/>
    </location>
</feature>
<dbReference type="SMART" id="SM00584">
    <property type="entry name" value="TLDc"/>
    <property type="match status" value="1"/>
</dbReference>
<feature type="domain" description="TLDc" evidence="7">
    <location>
        <begin position="667"/>
        <end position="828"/>
    </location>
</feature>
<comment type="subcellular location">
    <subcellularLocation>
        <location evidence="1">Mitochondrion</location>
    </subcellularLocation>
</comment>
<evidence type="ECO:0000313" key="9">
    <source>
        <dbReference type="Proteomes" id="UP000663879"/>
    </source>
</evidence>
<name>A0A813M2T1_9BILA</name>
<dbReference type="CDD" id="cd00118">
    <property type="entry name" value="LysM"/>
    <property type="match status" value="1"/>
</dbReference>
<evidence type="ECO:0000256" key="3">
    <source>
        <dbReference type="ARBA" id="ARBA00023128"/>
    </source>
</evidence>
<evidence type="ECO:0000259" key="7">
    <source>
        <dbReference type="PROSITE" id="PS51886"/>
    </source>
</evidence>
<evidence type="ECO:0000256" key="4">
    <source>
        <dbReference type="ARBA" id="ARBA00040604"/>
    </source>
</evidence>
<dbReference type="InterPro" id="IPR018392">
    <property type="entry name" value="LysM"/>
</dbReference>
<feature type="region of interest" description="Disordered" evidence="5">
    <location>
        <begin position="33"/>
        <end position="87"/>
    </location>
</feature>
<dbReference type="PANTHER" id="PTHR23354">
    <property type="entry name" value="NUCLEOLAR PROTEIN 7/ESTROGEN RECEPTOR COACTIVATOR-RELATED"/>
    <property type="match status" value="1"/>
</dbReference>
<feature type="region of interest" description="Disordered" evidence="5">
    <location>
        <begin position="474"/>
        <end position="508"/>
    </location>
</feature>
<dbReference type="SMART" id="SM00257">
    <property type="entry name" value="LysM"/>
    <property type="match status" value="1"/>
</dbReference>
<dbReference type="GO" id="GO:0005634">
    <property type="term" value="C:nucleus"/>
    <property type="evidence" value="ECO:0007669"/>
    <property type="project" value="TreeGrafter"/>
</dbReference>
<dbReference type="PROSITE" id="PS51886">
    <property type="entry name" value="TLDC"/>
    <property type="match status" value="1"/>
</dbReference>
<proteinExistence type="inferred from homology"/>
<dbReference type="EMBL" id="CAJNOC010000002">
    <property type="protein sequence ID" value="CAF0703101.1"/>
    <property type="molecule type" value="Genomic_DNA"/>
</dbReference>
<feature type="compositionally biased region" description="Polar residues" evidence="5">
    <location>
        <begin position="33"/>
        <end position="51"/>
    </location>
</feature>
<dbReference type="AlphaFoldDB" id="A0A813M2T1"/>
<evidence type="ECO:0000259" key="6">
    <source>
        <dbReference type="PROSITE" id="PS51782"/>
    </source>
</evidence>
<dbReference type="InterPro" id="IPR036779">
    <property type="entry name" value="LysM_dom_sf"/>
</dbReference>
<dbReference type="OrthoDB" id="26679at2759"/>
<evidence type="ECO:0000256" key="1">
    <source>
        <dbReference type="ARBA" id="ARBA00004173"/>
    </source>
</evidence>
<dbReference type="GO" id="GO:0006979">
    <property type="term" value="P:response to oxidative stress"/>
    <property type="evidence" value="ECO:0007669"/>
    <property type="project" value="TreeGrafter"/>
</dbReference>
<reference evidence="8" key="1">
    <citation type="submission" date="2021-02" db="EMBL/GenBank/DDBJ databases">
        <authorList>
            <person name="Nowell W R."/>
        </authorList>
    </citation>
    <scope>NUCLEOTIDE SEQUENCE</scope>
    <source>
        <strain evidence="8">Ploen Becks lab</strain>
    </source>
</reference>
<sequence length="829" mass="94465">MSFLFETQINDGLTTSSRMASAFVSASEKASKSILTSFSPKSTNSMPNSPAMSAEKKSFALLRGLSKPKHSESESPPDSKQSSNSLLSDSLAAASSALNNFINLENNENHNLENNQRQKQNLFFQKLEAHSLSLSSALFGNEIIEKYEKMSSLNNNRSNSESADPTPLTNISSIIKKKHKPPGTIEYKVEFDDTIEKIALKWNTIPSEIQHLNRLVTRVIFPGQIIFVPDPNYIPPPLPSSPPEKAKLPDSIIQELNTLEEHKNLNNHTSTQKNTSQGFNIFKWKTTPAPKPGHVELQKQKCLSEPRTNSQTSVNSKKNQLVSRHTLTEEEAKKLDEECMQRFLKVNCKIVTRSKGCFEGVLIITPTALMFDPFDPDELNNKNKRRDSSVFKNSIYDEASAIIPIEIISNVIMYEDLALKDVQEYFDYQHHIDMIENNDEEESKDSNGVNFNLNESLEDTIHFENSKLNEETKDEEVFENDIGKQEKSRTLSKPESNDDKSSVMSSSTNSSSLISCYLCIKVNKNKDFFDCPMNRKMKNRLTSEFWFQIIDTSYQITDKICAFFLEWKSDNTYSLTDKKVPKSRFQLVKQDEKLADLIYENILLKNSSQSNLKKNFSTTNRLINKGIDSFVKDWEVVNLKELEMKIKQEIEIEKEYKTLPTLTQQSIILKDEHLRKLNANLIPRAVGYDWILSFSTELHGFSLGTMYRQLSEVEGPCLIVVLDSNQNIFGAMSSCKLYPSEHYYGTGESFLFSFTPSFKVYKWTGENNFFIRGNSEGLGFGCAEGYHGLWFDGDLLNGHSQRSKTYDNDQLSSTEEFLITAMEIWSFSD</sequence>
<dbReference type="InterPro" id="IPR006571">
    <property type="entry name" value="TLDc_dom"/>
</dbReference>
<keyword evidence="3" id="KW-0496">Mitochondrion</keyword>
<comment type="caution">
    <text evidence="8">The sequence shown here is derived from an EMBL/GenBank/DDBJ whole genome shotgun (WGS) entry which is preliminary data.</text>
</comment>